<evidence type="ECO:0000256" key="5">
    <source>
        <dbReference type="ARBA" id="ARBA00022723"/>
    </source>
</evidence>
<comment type="caution">
    <text evidence="15">The sequence shown here is derived from an EMBL/GenBank/DDBJ whole genome shotgun (WGS) entry which is preliminary data.</text>
</comment>
<keyword evidence="7 13" id="KW-0460">Magnesium</keyword>
<dbReference type="InterPro" id="IPR004385">
    <property type="entry name" value="NDP_pyrophosphatase"/>
</dbReference>
<dbReference type="PROSITE" id="PS51462">
    <property type="entry name" value="NUDIX"/>
    <property type="match status" value="1"/>
</dbReference>
<dbReference type="InterPro" id="IPR015797">
    <property type="entry name" value="NUDIX_hydrolase-like_dom_sf"/>
</dbReference>
<evidence type="ECO:0000256" key="11">
    <source>
        <dbReference type="ARBA" id="ARBA00033056"/>
    </source>
</evidence>
<comment type="cofactor">
    <cofactor evidence="1 13">
        <name>Mg(2+)</name>
        <dbReference type="ChEBI" id="CHEBI:18420"/>
    </cofactor>
</comment>
<comment type="similarity">
    <text evidence="2">Belongs to the Nudix hydrolase family. NudF subfamily.</text>
</comment>
<evidence type="ECO:0000313" key="15">
    <source>
        <dbReference type="EMBL" id="TQV73050.1"/>
    </source>
</evidence>
<feature type="domain" description="Nudix hydrolase" evidence="14">
    <location>
        <begin position="48"/>
        <end position="188"/>
    </location>
</feature>
<evidence type="ECO:0000256" key="2">
    <source>
        <dbReference type="ARBA" id="ARBA00007482"/>
    </source>
</evidence>
<dbReference type="SUPFAM" id="SSF55811">
    <property type="entry name" value="Nudix"/>
    <property type="match status" value="1"/>
</dbReference>
<dbReference type="InterPro" id="IPR000086">
    <property type="entry name" value="NUDIX_hydrolase_dom"/>
</dbReference>
<reference evidence="15 16" key="1">
    <citation type="submission" date="2019-06" db="EMBL/GenBank/DDBJ databases">
        <title>Draft genome of Aliikangiella marina GYP-15.</title>
        <authorList>
            <person name="Wang G."/>
        </authorList>
    </citation>
    <scope>NUCLEOTIDE SEQUENCE [LARGE SCALE GENOMIC DNA]</scope>
    <source>
        <strain evidence="15 16">GYP-15</strain>
    </source>
</reference>
<proteinExistence type="inferred from homology"/>
<evidence type="ECO:0000256" key="1">
    <source>
        <dbReference type="ARBA" id="ARBA00001946"/>
    </source>
</evidence>
<keyword evidence="6" id="KW-0378">Hydrolase</keyword>
<evidence type="ECO:0000256" key="10">
    <source>
        <dbReference type="ARBA" id="ARBA00030308"/>
    </source>
</evidence>
<evidence type="ECO:0000259" key="14">
    <source>
        <dbReference type="PROSITE" id="PS51462"/>
    </source>
</evidence>
<dbReference type="NCBIfam" id="TIGR00052">
    <property type="entry name" value="nudix-type nucleoside diphosphatase, YffH/AdpP family"/>
    <property type="match status" value="1"/>
</dbReference>
<dbReference type="GO" id="GO:0019144">
    <property type="term" value="F:ADP-sugar diphosphatase activity"/>
    <property type="evidence" value="ECO:0007669"/>
    <property type="project" value="TreeGrafter"/>
</dbReference>
<evidence type="ECO:0000256" key="4">
    <source>
        <dbReference type="ARBA" id="ARBA00013297"/>
    </source>
</evidence>
<dbReference type="EC" id="3.6.1.13" evidence="3"/>
<gene>
    <name evidence="15" type="ORF">FLL45_16450</name>
</gene>
<comment type="function">
    <text evidence="8">Acts on ADP-mannose and ADP-glucose as well as ADP-ribose. Prevents glycogen biosynthesis. The reaction catalyzed by this enzyme is a limiting step of the gluconeogenic process.</text>
</comment>
<name>A0A545T752_9GAMM</name>
<feature type="binding site" evidence="13">
    <location>
        <position position="89"/>
    </location>
    <ligand>
        <name>Mg(2+)</name>
        <dbReference type="ChEBI" id="CHEBI:18420"/>
        <label>1</label>
    </ligand>
</feature>
<dbReference type="GO" id="GO:0005829">
    <property type="term" value="C:cytosol"/>
    <property type="evidence" value="ECO:0007669"/>
    <property type="project" value="TreeGrafter"/>
</dbReference>
<dbReference type="GO" id="GO:0046872">
    <property type="term" value="F:metal ion binding"/>
    <property type="evidence" value="ECO:0007669"/>
    <property type="project" value="UniProtKB-KW"/>
</dbReference>
<evidence type="ECO:0000256" key="6">
    <source>
        <dbReference type="ARBA" id="ARBA00022801"/>
    </source>
</evidence>
<dbReference type="PROSITE" id="PS00893">
    <property type="entry name" value="NUDIX_BOX"/>
    <property type="match status" value="1"/>
</dbReference>
<feature type="binding site" evidence="13">
    <location>
        <position position="157"/>
    </location>
    <ligand>
        <name>Mg(2+)</name>
        <dbReference type="ChEBI" id="CHEBI:18420"/>
        <label>1</label>
    </ligand>
</feature>
<dbReference type="PANTHER" id="PTHR11839">
    <property type="entry name" value="UDP/ADP-SUGAR PYROPHOSPHATASE"/>
    <property type="match status" value="1"/>
</dbReference>
<protein>
    <recommendedName>
        <fullName evidence="4">ADP-ribose pyrophosphatase</fullName>
        <ecNumber evidence="3">3.6.1.13</ecNumber>
    </recommendedName>
    <alternativeName>
        <fullName evidence="9">ADP-ribose diphosphatase</fullName>
    </alternativeName>
    <alternativeName>
        <fullName evidence="11">ADP-ribose phosphohydrolase</fullName>
    </alternativeName>
    <alternativeName>
        <fullName evidence="10">Adenosine diphosphoribose pyrophosphatase</fullName>
    </alternativeName>
</protein>
<dbReference type="GO" id="GO:0019693">
    <property type="term" value="P:ribose phosphate metabolic process"/>
    <property type="evidence" value="ECO:0007669"/>
    <property type="project" value="TreeGrafter"/>
</dbReference>
<dbReference type="InterPro" id="IPR020084">
    <property type="entry name" value="NUDIX_hydrolase_CS"/>
</dbReference>
<dbReference type="GO" id="GO:0006753">
    <property type="term" value="P:nucleoside phosphate metabolic process"/>
    <property type="evidence" value="ECO:0007669"/>
    <property type="project" value="TreeGrafter"/>
</dbReference>
<dbReference type="RefSeq" id="WP_142943188.1">
    <property type="nucleotide sequence ID" value="NZ_VIKR01000004.1"/>
</dbReference>
<keyword evidence="5 13" id="KW-0479">Metal-binding</keyword>
<evidence type="ECO:0000256" key="13">
    <source>
        <dbReference type="PIRSR" id="PIRSR604385-2"/>
    </source>
</evidence>
<dbReference type="OrthoDB" id="5292471at2"/>
<evidence type="ECO:0000256" key="3">
    <source>
        <dbReference type="ARBA" id="ARBA00012453"/>
    </source>
</evidence>
<organism evidence="15 16">
    <name type="scientific">Aliikangiella marina</name>
    <dbReference type="NCBI Taxonomy" id="1712262"/>
    <lineage>
        <taxon>Bacteria</taxon>
        <taxon>Pseudomonadati</taxon>
        <taxon>Pseudomonadota</taxon>
        <taxon>Gammaproteobacteria</taxon>
        <taxon>Oceanospirillales</taxon>
        <taxon>Pleioneaceae</taxon>
        <taxon>Aliikangiella</taxon>
    </lineage>
</organism>
<dbReference type="PANTHER" id="PTHR11839:SF5">
    <property type="entry name" value="ADP-RIBOSE PYROPHOSPHATASE"/>
    <property type="match status" value="1"/>
</dbReference>
<comment type="catalytic activity">
    <reaction evidence="12">
        <text>ADP-D-ribose + H2O = D-ribose 5-phosphate + AMP + 2 H(+)</text>
        <dbReference type="Rhea" id="RHEA:10412"/>
        <dbReference type="ChEBI" id="CHEBI:15377"/>
        <dbReference type="ChEBI" id="CHEBI:15378"/>
        <dbReference type="ChEBI" id="CHEBI:57967"/>
        <dbReference type="ChEBI" id="CHEBI:78346"/>
        <dbReference type="ChEBI" id="CHEBI:456215"/>
        <dbReference type="EC" id="3.6.1.13"/>
    </reaction>
</comment>
<dbReference type="GO" id="GO:0047631">
    <property type="term" value="F:ADP-ribose diphosphatase activity"/>
    <property type="evidence" value="ECO:0007669"/>
    <property type="project" value="UniProtKB-EC"/>
</dbReference>
<sequence length="202" mass="23395">MRDSVDLSFKQNKRETMYDGFFKLRRYTYQTELFQGGWSEPFQREMFERGHAVAVLLIDLERQQVVMVEQFRPGAVPTQENPWLMEPVAGIIEPGESPVDVAMREAEEEAGCKILRIRKVFEYLVSPGGTTETIELYVGEVDSRDIPEFAGLDHEHEDIKIHKIPIETLFEMLENDAFSNGVSIIAIQWLKLNWAKMAEIWP</sequence>
<dbReference type="EMBL" id="VIKR01000004">
    <property type="protein sequence ID" value="TQV73050.1"/>
    <property type="molecule type" value="Genomic_DNA"/>
</dbReference>
<dbReference type="Gene3D" id="3.90.79.10">
    <property type="entry name" value="Nucleoside Triphosphate Pyrophosphohydrolase"/>
    <property type="match status" value="1"/>
</dbReference>
<evidence type="ECO:0000256" key="9">
    <source>
        <dbReference type="ARBA" id="ARBA00030162"/>
    </source>
</evidence>
<evidence type="ECO:0000256" key="7">
    <source>
        <dbReference type="ARBA" id="ARBA00022842"/>
    </source>
</evidence>
<feature type="binding site" evidence="13">
    <location>
        <position position="109"/>
    </location>
    <ligand>
        <name>Mg(2+)</name>
        <dbReference type="ChEBI" id="CHEBI:18420"/>
        <label>1</label>
    </ligand>
</feature>
<feature type="binding site" evidence="13">
    <location>
        <position position="105"/>
    </location>
    <ligand>
        <name>Mg(2+)</name>
        <dbReference type="ChEBI" id="CHEBI:18420"/>
        <label>1</label>
    </ligand>
</feature>
<evidence type="ECO:0000313" key="16">
    <source>
        <dbReference type="Proteomes" id="UP000317839"/>
    </source>
</evidence>
<dbReference type="Pfam" id="PF00293">
    <property type="entry name" value="NUDIX"/>
    <property type="match status" value="1"/>
</dbReference>
<dbReference type="CDD" id="cd24155">
    <property type="entry name" value="NUDIX_ADPRase"/>
    <property type="match status" value="1"/>
</dbReference>
<keyword evidence="16" id="KW-1185">Reference proteome</keyword>
<evidence type="ECO:0000256" key="8">
    <source>
        <dbReference type="ARBA" id="ARBA00025164"/>
    </source>
</evidence>
<dbReference type="Proteomes" id="UP000317839">
    <property type="component" value="Unassembled WGS sequence"/>
</dbReference>
<accession>A0A545T752</accession>
<evidence type="ECO:0000256" key="12">
    <source>
        <dbReference type="ARBA" id="ARBA00049546"/>
    </source>
</evidence>
<dbReference type="AlphaFoldDB" id="A0A545T752"/>